<dbReference type="Pfam" id="PF03422">
    <property type="entry name" value="CBM_6"/>
    <property type="match status" value="1"/>
</dbReference>
<dbReference type="EMBL" id="FNGV01000008">
    <property type="protein sequence ID" value="SDM42064.1"/>
    <property type="molecule type" value="Genomic_DNA"/>
</dbReference>
<dbReference type="InterPro" id="IPR006584">
    <property type="entry name" value="Cellulose-bd_IV"/>
</dbReference>
<evidence type="ECO:0000256" key="1">
    <source>
        <dbReference type="ARBA" id="ARBA00022729"/>
    </source>
</evidence>
<keyword evidence="4" id="KW-1185">Reference proteome</keyword>
<reference evidence="3 4" key="1">
    <citation type="submission" date="2016-10" db="EMBL/GenBank/DDBJ databases">
        <authorList>
            <person name="de Groot N.N."/>
        </authorList>
    </citation>
    <scope>NUCLEOTIDE SEQUENCE [LARGE SCALE GENOMIC DNA]</scope>
    <source>
        <strain evidence="3 4">DSM 19886</strain>
    </source>
</reference>
<dbReference type="Pfam" id="PF07587">
    <property type="entry name" value="PSD1"/>
    <property type="match status" value="1"/>
</dbReference>
<dbReference type="CDD" id="cd04084">
    <property type="entry name" value="CBM6_xylanase-like"/>
    <property type="match status" value="1"/>
</dbReference>
<evidence type="ECO:0000259" key="2">
    <source>
        <dbReference type="SMART" id="SM00606"/>
    </source>
</evidence>
<dbReference type="RefSeq" id="WP_089891768.1">
    <property type="nucleotide sequence ID" value="NZ_FNGV01000008.1"/>
</dbReference>
<evidence type="ECO:0000313" key="4">
    <source>
        <dbReference type="Proteomes" id="UP000199440"/>
    </source>
</evidence>
<gene>
    <name evidence="3" type="ORF">SAMN04488514_108201</name>
</gene>
<dbReference type="Pfam" id="PF07583">
    <property type="entry name" value="PSCyt2"/>
    <property type="match status" value="1"/>
</dbReference>
<organism evidence="3 4">
    <name type="scientific">Kriegella aquimaris</name>
    <dbReference type="NCBI Taxonomy" id="192904"/>
    <lineage>
        <taxon>Bacteria</taxon>
        <taxon>Pseudomonadati</taxon>
        <taxon>Bacteroidota</taxon>
        <taxon>Flavobacteriia</taxon>
        <taxon>Flavobacteriales</taxon>
        <taxon>Flavobacteriaceae</taxon>
        <taxon>Kriegella</taxon>
    </lineage>
</organism>
<evidence type="ECO:0000313" key="3">
    <source>
        <dbReference type="EMBL" id="SDM42064.1"/>
    </source>
</evidence>
<dbReference type="InterPro" id="IPR005084">
    <property type="entry name" value="CBM6"/>
</dbReference>
<name>A0A1G9T2U2_9FLAO</name>
<dbReference type="SMART" id="SM00606">
    <property type="entry name" value="CBD_IV"/>
    <property type="match status" value="1"/>
</dbReference>
<dbReference type="InterPro" id="IPR008979">
    <property type="entry name" value="Galactose-bd-like_sf"/>
</dbReference>
<dbReference type="STRING" id="192904.SAMN04488514_108201"/>
<keyword evidence="1" id="KW-0732">Signal</keyword>
<proteinExistence type="predicted"/>
<dbReference type="PANTHER" id="PTHR35889">
    <property type="entry name" value="CYCLOINULO-OLIGOSACCHARIDE FRUCTANOTRANSFERASE-RELATED"/>
    <property type="match status" value="1"/>
</dbReference>
<dbReference type="PANTHER" id="PTHR35889:SF3">
    <property type="entry name" value="F-BOX DOMAIN-CONTAINING PROTEIN"/>
    <property type="match status" value="1"/>
</dbReference>
<protein>
    <submittedName>
        <fullName evidence="3">Carbohydrate binding module (Family 6)</fullName>
    </submittedName>
</protein>
<dbReference type="InterPro" id="IPR011429">
    <property type="entry name" value="Cyt_c_Planctomycete-type"/>
</dbReference>
<dbReference type="InterPro" id="IPR011444">
    <property type="entry name" value="DUF1549"/>
</dbReference>
<feature type="domain" description="Cellulose binding type IV" evidence="2">
    <location>
        <begin position="405"/>
        <end position="542"/>
    </location>
</feature>
<dbReference type="Gene3D" id="2.60.120.260">
    <property type="entry name" value="Galactose-binding domain-like"/>
    <property type="match status" value="1"/>
</dbReference>
<dbReference type="AlphaFoldDB" id="A0A1G9T2U2"/>
<dbReference type="Pfam" id="PF07635">
    <property type="entry name" value="PSCyt1"/>
    <property type="match status" value="1"/>
</dbReference>
<dbReference type="GO" id="GO:0030246">
    <property type="term" value="F:carbohydrate binding"/>
    <property type="evidence" value="ECO:0007669"/>
    <property type="project" value="InterPro"/>
</dbReference>
<dbReference type="OrthoDB" id="1384247at2"/>
<sequence length="921" mass="105886">MSKYICLLLIAFFWSCQNSKDDEISFNRDVRPILNDKCLRCHGGVKASGEFSLLFEEDAFGQTQSGATAIVRGNHSKSELYKRIVHEDPELRMPFDAPALTQKEIDVLVQWIDQGAKWEKHWAYVPPKRDIEPPTIDSLSWAKNKIDQFVYAKMQEKELSPSPEADKATLLRRLYLDLIGIPPTHEEVKVFMENSAEDAYEKEVDKLLASSHFGERWAAMWMDLARYADSKGYEKDSNREIWKFRDYVINAFNEDMPFDKFSIEQLAGDLLPNPTEQQLIATAFHRNTLANDEGGTDNEEFRIAAVVERVATTYEVWQGTTMACVQCHSHPYDPFRHEEFYQSMAFFNNAKDNDSYFEEPKFFTYSEENREEVESLLAYIDAELLPEDAAPKEPYLYSEKEAVLTRLGYRMHEAESFYESSSFIELDESLSLLWQVQDSSWVKYDQIDLENIEQIGFFASATIGYAGDISIHLDSLKGKKIGAVKITKTGESKKGADNRYNTREFKAAIDATEGKHDVYLRFFKGERYDGHLFYLDKMRFYEREPRMKLYSTAFNQKLKKLAEIPATSTPIIQELPPVEARKTHLFERGSWLTLGNEVESGIPNIYGYPETEEPKDRLAFAQWMMSEKNPLVARVAVNRFWEQLFGFGLVESMEEFGTQGEKPTHPELLDWMAVRFETTHDWHVKPLLRELVLSATYRQSSDADVEKIEKDSRNQWLSRGFRTRLSAEQIRDQVLTVSGLLNPLVGGPSVTNSSVDGGWTGVPDWAVKGDSAKYRRSLYTLWKRVTPPNEMLTFDSPDRSVCTSRRIRTNTPLQALNLLNDETFFEASNALAVQMLQADADPEEQLMFGYAKVMGRKISDKKLLLLKELYHDAQEHFKQEKKDSNFPEAAIERIGDEKNNLAALVIVANALLNLDEFIVKG</sequence>
<dbReference type="Proteomes" id="UP000199440">
    <property type="component" value="Unassembled WGS sequence"/>
</dbReference>
<accession>A0A1G9T2U2</accession>
<dbReference type="SUPFAM" id="SSF49785">
    <property type="entry name" value="Galactose-binding domain-like"/>
    <property type="match status" value="1"/>
</dbReference>
<dbReference type="InterPro" id="IPR022655">
    <property type="entry name" value="DUF1553"/>
</dbReference>